<organism evidence="1 2">
    <name type="scientific">Pleurodeles waltl</name>
    <name type="common">Iberian ribbed newt</name>
    <dbReference type="NCBI Taxonomy" id="8319"/>
    <lineage>
        <taxon>Eukaryota</taxon>
        <taxon>Metazoa</taxon>
        <taxon>Chordata</taxon>
        <taxon>Craniata</taxon>
        <taxon>Vertebrata</taxon>
        <taxon>Euteleostomi</taxon>
        <taxon>Amphibia</taxon>
        <taxon>Batrachia</taxon>
        <taxon>Caudata</taxon>
        <taxon>Salamandroidea</taxon>
        <taxon>Salamandridae</taxon>
        <taxon>Pleurodelinae</taxon>
        <taxon>Pleurodeles</taxon>
    </lineage>
</organism>
<dbReference type="Proteomes" id="UP001066276">
    <property type="component" value="Chromosome 2_1"/>
</dbReference>
<dbReference type="AlphaFoldDB" id="A0AAV7VF31"/>
<keyword evidence="2" id="KW-1185">Reference proteome</keyword>
<protein>
    <recommendedName>
        <fullName evidence="3">Reverse transcriptase zinc-binding domain-containing protein</fullName>
    </recommendedName>
</protein>
<reference evidence="1" key="1">
    <citation type="journal article" date="2022" name="bioRxiv">
        <title>Sequencing and chromosome-scale assembly of the giantPleurodeles waltlgenome.</title>
        <authorList>
            <person name="Brown T."/>
            <person name="Elewa A."/>
            <person name="Iarovenko S."/>
            <person name="Subramanian E."/>
            <person name="Araus A.J."/>
            <person name="Petzold A."/>
            <person name="Susuki M."/>
            <person name="Suzuki K.-i.T."/>
            <person name="Hayashi T."/>
            <person name="Toyoda A."/>
            <person name="Oliveira C."/>
            <person name="Osipova E."/>
            <person name="Leigh N.D."/>
            <person name="Simon A."/>
            <person name="Yun M.H."/>
        </authorList>
    </citation>
    <scope>NUCLEOTIDE SEQUENCE</scope>
    <source>
        <strain evidence="1">20211129_DDA</strain>
        <tissue evidence="1">Liver</tissue>
    </source>
</reference>
<evidence type="ECO:0008006" key="3">
    <source>
        <dbReference type="Google" id="ProtNLM"/>
    </source>
</evidence>
<comment type="caution">
    <text evidence="1">The sequence shown here is derived from an EMBL/GenBank/DDBJ whole genome shotgun (WGS) entry which is preliminary data.</text>
</comment>
<proteinExistence type="predicted"/>
<evidence type="ECO:0000313" key="2">
    <source>
        <dbReference type="Proteomes" id="UP001066276"/>
    </source>
</evidence>
<accession>A0AAV7VF31</accession>
<sequence>MLQLGDLYSCSVLRTFPELVTAGTMQKGAFLTFNAIRLLLNKIWGVVDSEPPESSLLTIISTIGNSKCIITTLYKALLEGICTTLPNVKARWDAVLPTPLSQETWITALTTIKSVSRNPRLRYTQFNYLHQSYLSPARIQKIYPHTTPTCPRCATPAADFYHMVWECQTINLAWQHVTEVTAEISSHTLVPTPDSCLLGIRHRTKAGKHTHRFIDLGFVVHKRLIATHWKAPHAPSYASWLRELCSRSQAEAQTLRSLQHRGLNLAGLETWDTFVVAMEARDDMYPP</sequence>
<gene>
    <name evidence="1" type="ORF">NDU88_002679</name>
</gene>
<name>A0AAV7VF31_PLEWA</name>
<evidence type="ECO:0000313" key="1">
    <source>
        <dbReference type="EMBL" id="KAJ1198840.1"/>
    </source>
</evidence>
<dbReference type="EMBL" id="JANPWB010000003">
    <property type="protein sequence ID" value="KAJ1198840.1"/>
    <property type="molecule type" value="Genomic_DNA"/>
</dbReference>